<feature type="region of interest" description="Disordered" evidence="1">
    <location>
        <begin position="36"/>
        <end position="63"/>
    </location>
</feature>
<dbReference type="AlphaFoldDB" id="A0AAV8Y1S7"/>
<protein>
    <submittedName>
        <fullName evidence="3">Uncharacterized protein</fullName>
    </submittedName>
</protein>
<accession>A0AAV8Y1S7</accession>
<gene>
    <name evidence="3" type="ORF">NQ318_016004</name>
</gene>
<feature type="signal peptide" evidence="2">
    <location>
        <begin position="1"/>
        <end position="19"/>
    </location>
</feature>
<reference evidence="3" key="1">
    <citation type="journal article" date="2023" name="Insect Mol. Biol.">
        <title>Genome sequencing provides insights into the evolution of gene families encoding plant cell wall-degrading enzymes in longhorned beetles.</title>
        <authorList>
            <person name="Shin N.R."/>
            <person name="Okamura Y."/>
            <person name="Kirsch R."/>
            <person name="Pauchet Y."/>
        </authorList>
    </citation>
    <scope>NUCLEOTIDE SEQUENCE</scope>
    <source>
        <strain evidence="3">AMC_N1</strain>
    </source>
</reference>
<evidence type="ECO:0000256" key="2">
    <source>
        <dbReference type="SAM" id="SignalP"/>
    </source>
</evidence>
<dbReference type="Proteomes" id="UP001162162">
    <property type="component" value="Unassembled WGS sequence"/>
</dbReference>
<feature type="chain" id="PRO_5043631067" evidence="2">
    <location>
        <begin position="20"/>
        <end position="63"/>
    </location>
</feature>
<feature type="compositionally biased region" description="Polar residues" evidence="1">
    <location>
        <begin position="45"/>
        <end position="63"/>
    </location>
</feature>
<name>A0AAV8Y1S7_9CUCU</name>
<keyword evidence="2" id="KW-0732">Signal</keyword>
<evidence type="ECO:0000313" key="4">
    <source>
        <dbReference type="Proteomes" id="UP001162162"/>
    </source>
</evidence>
<evidence type="ECO:0000313" key="3">
    <source>
        <dbReference type="EMBL" id="KAJ8945397.1"/>
    </source>
</evidence>
<evidence type="ECO:0000256" key="1">
    <source>
        <dbReference type="SAM" id="MobiDB-lite"/>
    </source>
</evidence>
<sequence length="63" mass="6988">MFSISKLIVIMCLYNGLAAMDYLQCTENIQDFSDQGNNNDDKGLKQTSLKGSLEGSSNSQFIF</sequence>
<proteinExistence type="predicted"/>
<comment type="caution">
    <text evidence="3">The sequence shown here is derived from an EMBL/GenBank/DDBJ whole genome shotgun (WGS) entry which is preliminary data.</text>
</comment>
<dbReference type="EMBL" id="JAPWTK010000217">
    <property type="protein sequence ID" value="KAJ8945397.1"/>
    <property type="molecule type" value="Genomic_DNA"/>
</dbReference>
<organism evidence="3 4">
    <name type="scientific">Aromia moschata</name>
    <dbReference type="NCBI Taxonomy" id="1265417"/>
    <lineage>
        <taxon>Eukaryota</taxon>
        <taxon>Metazoa</taxon>
        <taxon>Ecdysozoa</taxon>
        <taxon>Arthropoda</taxon>
        <taxon>Hexapoda</taxon>
        <taxon>Insecta</taxon>
        <taxon>Pterygota</taxon>
        <taxon>Neoptera</taxon>
        <taxon>Endopterygota</taxon>
        <taxon>Coleoptera</taxon>
        <taxon>Polyphaga</taxon>
        <taxon>Cucujiformia</taxon>
        <taxon>Chrysomeloidea</taxon>
        <taxon>Cerambycidae</taxon>
        <taxon>Cerambycinae</taxon>
        <taxon>Callichromatini</taxon>
        <taxon>Aromia</taxon>
    </lineage>
</organism>
<keyword evidence="4" id="KW-1185">Reference proteome</keyword>